<dbReference type="EMBL" id="CADCXW020000339">
    <property type="protein sequence ID" value="CAD1572384.1"/>
    <property type="molecule type" value="Genomic_DNA"/>
</dbReference>
<sequence>MENNRRTRRLHRIEWFEGHCPAEEVYQLIMKMTGAANIVYTVGEESRLFLERLMCRDVVDMEMYNKWRIEAENSASKTSCVLHALRCHPDENRCSLSQARKIKEFFYPLPPQTEEEVFGFFSLLHWSGGWSIRIGFGLIHSTRPE</sequence>
<dbReference type="AlphaFoldDB" id="A0A6V7L8X2"/>
<proteinExistence type="predicted"/>
<reference evidence="1" key="1">
    <citation type="submission" date="2020-07" db="EMBL/GenBank/DDBJ databases">
        <authorList>
            <person name="Ferguson B K."/>
        </authorList>
    </citation>
    <scope>NUCLEOTIDE SEQUENCE</scope>
    <source>
        <strain evidence="1">L06</strain>
    </source>
</reference>
<accession>A0A6V7L8X2</accession>
<gene>
    <name evidence="1" type="ORF">BBRV_LOCUS99343</name>
</gene>
<organism evidence="1">
    <name type="scientific">Bracon brevicornis</name>
    <dbReference type="NCBI Taxonomy" id="1563983"/>
    <lineage>
        <taxon>Eukaryota</taxon>
        <taxon>Metazoa</taxon>
        <taxon>Ecdysozoa</taxon>
        <taxon>Arthropoda</taxon>
        <taxon>Hexapoda</taxon>
        <taxon>Insecta</taxon>
        <taxon>Pterygota</taxon>
        <taxon>Neoptera</taxon>
        <taxon>Endopterygota</taxon>
        <taxon>Hymenoptera</taxon>
        <taxon>Apocrita</taxon>
        <taxon>Ichneumonoidea</taxon>
        <taxon>Braconidae</taxon>
        <taxon>Braconinae</taxon>
        <taxon>Bracon</taxon>
    </lineage>
</organism>
<name>A0A6V7L8X2_9HYME</name>
<protein>
    <submittedName>
        <fullName evidence="1">Uncharacterized protein</fullName>
    </submittedName>
</protein>
<evidence type="ECO:0000313" key="1">
    <source>
        <dbReference type="EMBL" id="CAD1572384.1"/>
    </source>
</evidence>